<dbReference type="Pfam" id="PF12911">
    <property type="entry name" value="OppC_N"/>
    <property type="match status" value="1"/>
</dbReference>
<feature type="transmembrane region" description="Helical" evidence="7">
    <location>
        <begin position="197"/>
        <end position="222"/>
    </location>
</feature>
<accession>A0A1H6CUA1</accession>
<dbReference type="InterPro" id="IPR000515">
    <property type="entry name" value="MetI-like"/>
</dbReference>
<evidence type="ECO:0000256" key="2">
    <source>
        <dbReference type="ARBA" id="ARBA00022448"/>
    </source>
</evidence>
<evidence type="ECO:0000313" key="10">
    <source>
        <dbReference type="Proteomes" id="UP000236743"/>
    </source>
</evidence>
<evidence type="ECO:0000259" key="8">
    <source>
        <dbReference type="PROSITE" id="PS50928"/>
    </source>
</evidence>
<reference evidence="9 10" key="1">
    <citation type="submission" date="2016-10" db="EMBL/GenBank/DDBJ databases">
        <authorList>
            <person name="de Groot N.N."/>
        </authorList>
    </citation>
    <scope>NUCLEOTIDE SEQUENCE [LARGE SCALE GENOMIC DNA]</scope>
    <source>
        <strain evidence="9 10">DSM 26656</strain>
    </source>
</reference>
<evidence type="ECO:0000256" key="6">
    <source>
        <dbReference type="ARBA" id="ARBA00023136"/>
    </source>
</evidence>
<dbReference type="PANTHER" id="PTHR43386:SF25">
    <property type="entry name" value="PEPTIDE ABC TRANSPORTER PERMEASE PROTEIN"/>
    <property type="match status" value="1"/>
</dbReference>
<evidence type="ECO:0000256" key="4">
    <source>
        <dbReference type="ARBA" id="ARBA00022692"/>
    </source>
</evidence>
<evidence type="ECO:0000256" key="5">
    <source>
        <dbReference type="ARBA" id="ARBA00022989"/>
    </source>
</evidence>
<keyword evidence="3" id="KW-1003">Cell membrane</keyword>
<feature type="transmembrane region" description="Helical" evidence="7">
    <location>
        <begin position="242"/>
        <end position="269"/>
    </location>
</feature>
<dbReference type="AlphaFoldDB" id="A0A1H6CUA1"/>
<evidence type="ECO:0000256" key="7">
    <source>
        <dbReference type="RuleBase" id="RU363032"/>
    </source>
</evidence>
<dbReference type="GO" id="GO:0005886">
    <property type="term" value="C:plasma membrane"/>
    <property type="evidence" value="ECO:0007669"/>
    <property type="project" value="UniProtKB-SubCell"/>
</dbReference>
<keyword evidence="4 7" id="KW-0812">Transmembrane</keyword>
<keyword evidence="5 7" id="KW-1133">Transmembrane helix</keyword>
<feature type="transmembrane region" description="Helical" evidence="7">
    <location>
        <begin position="125"/>
        <end position="149"/>
    </location>
</feature>
<sequence length="281" mass="29351">MNRPSLPQRLARSPKGALCGLFLAGLVLCAILAPWIAPYDYAAQKLSLANSEPSAAHWLGTDEFGRDLLSRIIHGARTSLSVSLLSISLSVLLGATLGAAAGYFGGIFDRVVTMVVDLTWSFPEILLALILIAILGPGLHSTAIAIGIAYLAQFTRLTRSQVMALKGEIFVDAAVAAGASPARILFAHLLPNAMTPVIVAGMLATGDAIVLEATLGFFGLGAQPPVPSWGAMMSSGTAQIFIAPWIIIFPGLAIAATVIAINLFGDALIEALDIRRPLRDG</sequence>
<feature type="transmembrane region" description="Helical" evidence="7">
    <location>
        <begin position="16"/>
        <end position="37"/>
    </location>
</feature>
<evidence type="ECO:0000256" key="1">
    <source>
        <dbReference type="ARBA" id="ARBA00004651"/>
    </source>
</evidence>
<dbReference type="SUPFAM" id="SSF161098">
    <property type="entry name" value="MetI-like"/>
    <property type="match status" value="1"/>
</dbReference>
<dbReference type="InterPro" id="IPR025966">
    <property type="entry name" value="OppC_N"/>
</dbReference>
<comment type="subcellular location">
    <subcellularLocation>
        <location evidence="1 7">Cell membrane</location>
        <topology evidence="1 7">Multi-pass membrane protein</topology>
    </subcellularLocation>
</comment>
<feature type="domain" description="ABC transmembrane type-1" evidence="8">
    <location>
        <begin position="76"/>
        <end position="265"/>
    </location>
</feature>
<dbReference type="Pfam" id="PF00528">
    <property type="entry name" value="BPD_transp_1"/>
    <property type="match status" value="1"/>
</dbReference>
<dbReference type="PROSITE" id="PS50928">
    <property type="entry name" value="ABC_TM1"/>
    <property type="match status" value="1"/>
</dbReference>
<keyword evidence="6 7" id="KW-0472">Membrane</keyword>
<dbReference type="GO" id="GO:0055085">
    <property type="term" value="P:transmembrane transport"/>
    <property type="evidence" value="ECO:0007669"/>
    <property type="project" value="InterPro"/>
</dbReference>
<protein>
    <submittedName>
        <fullName evidence="9">Peptide/nickel transport system permease protein</fullName>
    </submittedName>
</protein>
<feature type="transmembrane region" description="Helical" evidence="7">
    <location>
        <begin position="169"/>
        <end position="190"/>
    </location>
</feature>
<evidence type="ECO:0000256" key="3">
    <source>
        <dbReference type="ARBA" id="ARBA00022475"/>
    </source>
</evidence>
<comment type="similarity">
    <text evidence="7">Belongs to the binding-protein-dependent transport system permease family.</text>
</comment>
<dbReference type="CDD" id="cd06261">
    <property type="entry name" value="TM_PBP2"/>
    <property type="match status" value="1"/>
</dbReference>
<dbReference type="Gene3D" id="1.10.3720.10">
    <property type="entry name" value="MetI-like"/>
    <property type="match status" value="1"/>
</dbReference>
<proteinExistence type="inferred from homology"/>
<dbReference type="Proteomes" id="UP000236743">
    <property type="component" value="Unassembled WGS sequence"/>
</dbReference>
<keyword evidence="10" id="KW-1185">Reference proteome</keyword>
<feature type="transmembrane region" description="Helical" evidence="7">
    <location>
        <begin position="84"/>
        <end position="104"/>
    </location>
</feature>
<dbReference type="InterPro" id="IPR050366">
    <property type="entry name" value="BP-dependent_transpt_permease"/>
</dbReference>
<dbReference type="InterPro" id="IPR035906">
    <property type="entry name" value="MetI-like_sf"/>
</dbReference>
<gene>
    <name evidence="9" type="ORF">SAMN04488115_112129</name>
</gene>
<dbReference type="RefSeq" id="WP_103874992.1">
    <property type="nucleotide sequence ID" value="NZ_FNUY01000012.1"/>
</dbReference>
<dbReference type="PANTHER" id="PTHR43386">
    <property type="entry name" value="OLIGOPEPTIDE TRANSPORT SYSTEM PERMEASE PROTEIN APPC"/>
    <property type="match status" value="1"/>
</dbReference>
<evidence type="ECO:0000313" key="9">
    <source>
        <dbReference type="EMBL" id="SEG76600.1"/>
    </source>
</evidence>
<dbReference type="EMBL" id="FNUY01000012">
    <property type="protein sequence ID" value="SEG76600.1"/>
    <property type="molecule type" value="Genomic_DNA"/>
</dbReference>
<keyword evidence="2 7" id="KW-0813">Transport</keyword>
<dbReference type="OrthoDB" id="9766870at2"/>
<organism evidence="9 10">
    <name type="scientific">Bosea lathyri</name>
    <dbReference type="NCBI Taxonomy" id="1036778"/>
    <lineage>
        <taxon>Bacteria</taxon>
        <taxon>Pseudomonadati</taxon>
        <taxon>Pseudomonadota</taxon>
        <taxon>Alphaproteobacteria</taxon>
        <taxon>Hyphomicrobiales</taxon>
        <taxon>Boseaceae</taxon>
        <taxon>Bosea</taxon>
    </lineage>
</organism>
<name>A0A1H6CUA1_9HYPH</name>